<name>A0A498CXZ1_9GAMM</name>
<comment type="caution">
    <text evidence="2">The sequence shown here is derived from an EMBL/GenBank/DDBJ whole genome shotgun (WGS) entry which is preliminary data.</text>
</comment>
<gene>
    <name evidence="2" type="ORF">D9K80_14015</name>
</gene>
<dbReference type="InterPro" id="IPR036514">
    <property type="entry name" value="SGNH_hydro_sf"/>
</dbReference>
<reference evidence="2 3" key="1">
    <citation type="submission" date="2018-09" db="EMBL/GenBank/DDBJ databases">
        <title>The draft genome of Acinetobacter sp. strains.</title>
        <authorList>
            <person name="Qin J."/>
            <person name="Feng Y."/>
            <person name="Zong Z."/>
        </authorList>
    </citation>
    <scope>NUCLEOTIDE SEQUENCE [LARGE SCALE GENOMIC DNA]</scope>
    <source>
        <strain evidence="2 3">WCHAc060003</strain>
    </source>
</reference>
<organism evidence="2 3">
    <name type="scientific">Acinetobacter cumulans</name>
    <dbReference type="NCBI Taxonomy" id="2136182"/>
    <lineage>
        <taxon>Bacteria</taxon>
        <taxon>Pseudomonadati</taxon>
        <taxon>Pseudomonadota</taxon>
        <taxon>Gammaproteobacteria</taxon>
        <taxon>Moraxellales</taxon>
        <taxon>Moraxellaceae</taxon>
        <taxon>Acinetobacter</taxon>
    </lineage>
</organism>
<dbReference type="SUPFAM" id="SSF52266">
    <property type="entry name" value="SGNH hydrolase"/>
    <property type="match status" value="1"/>
</dbReference>
<evidence type="ECO:0008006" key="4">
    <source>
        <dbReference type="Google" id="ProtNLM"/>
    </source>
</evidence>
<accession>A0A498CXZ1</accession>
<protein>
    <recommendedName>
        <fullName evidence="4">SGNH hydrolase-type esterase domain-containing protein</fullName>
    </recommendedName>
</protein>
<dbReference type="Gene3D" id="3.40.50.1110">
    <property type="entry name" value="SGNH hydrolase"/>
    <property type="match status" value="1"/>
</dbReference>
<feature type="coiled-coil region" evidence="1">
    <location>
        <begin position="23"/>
        <end position="50"/>
    </location>
</feature>
<dbReference type="Gene3D" id="2.60.120.1360">
    <property type="match status" value="1"/>
</dbReference>
<evidence type="ECO:0000313" key="2">
    <source>
        <dbReference type="EMBL" id="RLL32530.1"/>
    </source>
</evidence>
<sequence>MPVPTAAELTDPNATNTQMKQRLGQLAENVESKEGALEKANEARDEAISASAPLENFNVMGNPDNLVEIKDAAGRLIAAWNLKAEFVTKLLTDGIIQSVENGDGSSVLTLGNGREVDLYGTKFTLDLSNPDNALQLLAADNKVLFKIPLNGLDVDALLGAAEQINTLSGTLSSLKNAFLTQNHENGISKSEIFNSEKLSETRRKVTAIESGGIEQLVITSIGNSWLDTPSYLSLPLVRALKAKYGNAGAGYISSVRSYIDSAEAQLSASSGQWTSSNAALSDLNIPAPDIASNSSSNVGAYLQVTLKKGIASKVYLLADSTGAVVNVTKGGTILQTLTISSVITELPVTLDATSTQDSFRLEVVSGTATVYGFDLRNNQKGIRFNKCGAGGSRWTRWLNATASTWQAFIAHFNADLVIMLEGVNGSWAYDANAEKNYTEQMINRVRAATKNADIILMSPPDILASPTYTLRSYQDALRGKSLDWKVCHVDLQKTFGEQVSDYDDSGRQYILMANPNHPSDIGGILIASLILRLITG</sequence>
<dbReference type="Proteomes" id="UP000267166">
    <property type="component" value="Unassembled WGS sequence"/>
</dbReference>
<dbReference type="AlphaFoldDB" id="A0A498CXZ1"/>
<keyword evidence="1" id="KW-0175">Coiled coil</keyword>
<dbReference type="EMBL" id="RCHD01000038">
    <property type="protein sequence ID" value="RLL32530.1"/>
    <property type="molecule type" value="Genomic_DNA"/>
</dbReference>
<proteinExistence type="predicted"/>
<evidence type="ECO:0000256" key="1">
    <source>
        <dbReference type="SAM" id="Coils"/>
    </source>
</evidence>
<evidence type="ECO:0000313" key="3">
    <source>
        <dbReference type="Proteomes" id="UP000267166"/>
    </source>
</evidence>
<dbReference type="GO" id="GO:0016788">
    <property type="term" value="F:hydrolase activity, acting on ester bonds"/>
    <property type="evidence" value="ECO:0007669"/>
    <property type="project" value="UniProtKB-ARBA"/>
</dbReference>
<dbReference type="RefSeq" id="WP_121594775.1">
    <property type="nucleotide sequence ID" value="NZ_RCHD01000038.1"/>
</dbReference>